<feature type="domain" description="Peptidase M26 C-terminal" evidence="1">
    <location>
        <begin position="2"/>
        <end position="114"/>
    </location>
</feature>
<comment type="caution">
    <text evidence="2">The sequence shown here is derived from an EMBL/GenBank/DDBJ whole genome shotgun (WGS) entry which is preliminary data.</text>
</comment>
<name>A0A6G2DPJ5_STREE</name>
<feature type="non-terminal residue" evidence="2">
    <location>
        <position position="114"/>
    </location>
</feature>
<dbReference type="EMBL" id="WNIB01000531">
    <property type="protein sequence ID" value="MTV91430.1"/>
    <property type="molecule type" value="Genomic_DNA"/>
</dbReference>
<protein>
    <recommendedName>
        <fullName evidence="1">Peptidase M26 C-terminal domain-containing protein</fullName>
    </recommendedName>
</protein>
<dbReference type="GO" id="GO:0008270">
    <property type="term" value="F:zinc ion binding"/>
    <property type="evidence" value="ECO:0007669"/>
    <property type="project" value="InterPro"/>
</dbReference>
<reference evidence="2 3" key="1">
    <citation type="submission" date="2019-11" db="EMBL/GenBank/DDBJ databases">
        <title>Growth characteristics of pneumococcus vary with the chemical composition of the capsule and with environmental conditions.</title>
        <authorList>
            <person name="Tothpal A."/>
            <person name="Desobry K."/>
            <person name="Joshi S."/>
            <person name="Wyllie A.L."/>
            <person name="Weinberger D.M."/>
        </authorList>
    </citation>
    <scope>NUCLEOTIDE SEQUENCE [LARGE SCALE GENOMIC DNA]</scope>
    <source>
        <strain evidence="3">pnumococcus15C</strain>
    </source>
</reference>
<dbReference type="RefSeq" id="WP_155474038.1">
    <property type="nucleotide sequence ID" value="NZ_WNIB01000531.1"/>
</dbReference>
<proteinExistence type="predicted"/>
<dbReference type="SUPFAM" id="SSF103084">
    <property type="entry name" value="Holliday junction resolvase RusA"/>
    <property type="match status" value="1"/>
</dbReference>
<dbReference type="InterPro" id="IPR011505">
    <property type="entry name" value="Peptidase_M26_C_dom"/>
</dbReference>
<dbReference type="InterPro" id="IPR036614">
    <property type="entry name" value="RusA-like_sf"/>
</dbReference>
<dbReference type="GO" id="GO:0006281">
    <property type="term" value="P:DNA repair"/>
    <property type="evidence" value="ECO:0007669"/>
    <property type="project" value="InterPro"/>
</dbReference>
<evidence type="ECO:0000259" key="1">
    <source>
        <dbReference type="Pfam" id="PF07580"/>
    </source>
</evidence>
<dbReference type="Pfam" id="PF07580">
    <property type="entry name" value="Peptidase_M26_C"/>
    <property type="match status" value="1"/>
</dbReference>
<sequence length="114" mass="13133">EVNYIALSMIDEFGISVYTHETTHVNDRAIYLGGYGRRSGTHAEAYAQGMLQTPVPSTWFDEYGALRINMTFYRPNDGNQWYITDPKTLKTREDIDNYMKGYIDTLSLLDYVEG</sequence>
<dbReference type="Proteomes" id="UP000476212">
    <property type="component" value="Unassembled WGS sequence"/>
</dbReference>
<dbReference type="GO" id="GO:0006310">
    <property type="term" value="P:DNA recombination"/>
    <property type="evidence" value="ECO:0007669"/>
    <property type="project" value="InterPro"/>
</dbReference>
<dbReference type="AlphaFoldDB" id="A0A6G2DPJ5"/>
<dbReference type="GO" id="GO:0005576">
    <property type="term" value="C:extracellular region"/>
    <property type="evidence" value="ECO:0007669"/>
    <property type="project" value="InterPro"/>
</dbReference>
<gene>
    <name evidence="2" type="ORF">GM544_13550</name>
</gene>
<accession>A0A6G2DPJ5</accession>
<evidence type="ECO:0000313" key="2">
    <source>
        <dbReference type="EMBL" id="MTV91430.1"/>
    </source>
</evidence>
<dbReference type="GO" id="GO:0004222">
    <property type="term" value="F:metalloendopeptidase activity"/>
    <property type="evidence" value="ECO:0007669"/>
    <property type="project" value="InterPro"/>
</dbReference>
<evidence type="ECO:0000313" key="3">
    <source>
        <dbReference type="Proteomes" id="UP000476212"/>
    </source>
</evidence>
<feature type="non-terminal residue" evidence="2">
    <location>
        <position position="1"/>
    </location>
</feature>
<organism evidence="2 3">
    <name type="scientific">Streptococcus pneumoniae</name>
    <dbReference type="NCBI Taxonomy" id="1313"/>
    <lineage>
        <taxon>Bacteria</taxon>
        <taxon>Bacillati</taxon>
        <taxon>Bacillota</taxon>
        <taxon>Bacilli</taxon>
        <taxon>Lactobacillales</taxon>
        <taxon>Streptococcaceae</taxon>
        <taxon>Streptococcus</taxon>
    </lineage>
</organism>
<dbReference type="GO" id="GO:0000287">
    <property type="term" value="F:magnesium ion binding"/>
    <property type="evidence" value="ECO:0007669"/>
    <property type="project" value="InterPro"/>
</dbReference>